<evidence type="ECO:0000313" key="7">
    <source>
        <dbReference type="EMBL" id="PXW92022.1"/>
    </source>
</evidence>
<keyword evidence="2 5" id="KW-0812">Transmembrane</keyword>
<dbReference type="RefSeq" id="WP_245881948.1">
    <property type="nucleotide sequence ID" value="NZ_QJJR01000003.1"/>
</dbReference>
<dbReference type="Proteomes" id="UP000247922">
    <property type="component" value="Unassembled WGS sequence"/>
</dbReference>
<dbReference type="InterPro" id="IPR050922">
    <property type="entry name" value="LytR/CpsA/Psr_CW_biosynth"/>
</dbReference>
<feature type="domain" description="Cell envelope-related transcriptional attenuator" evidence="6">
    <location>
        <begin position="95"/>
        <end position="241"/>
    </location>
</feature>
<comment type="similarity">
    <text evidence="1">Belongs to the LytR/CpsA/Psr (LCP) family.</text>
</comment>
<keyword evidence="3" id="KW-0735">Signal-anchor</keyword>
<dbReference type="NCBIfam" id="TIGR00350">
    <property type="entry name" value="lytR_cpsA_psr"/>
    <property type="match status" value="1"/>
</dbReference>
<evidence type="ECO:0000256" key="2">
    <source>
        <dbReference type="ARBA" id="ARBA00022692"/>
    </source>
</evidence>
<protein>
    <submittedName>
        <fullName evidence="7">LytR family transcriptional attenuator</fullName>
    </submittedName>
</protein>
<evidence type="ECO:0000256" key="4">
    <source>
        <dbReference type="ARBA" id="ARBA00022989"/>
    </source>
</evidence>
<comment type="caution">
    <text evidence="7">The sequence shown here is derived from an EMBL/GenBank/DDBJ whole genome shotgun (WGS) entry which is preliminary data.</text>
</comment>
<name>A0A2V3WCI9_9BACI</name>
<gene>
    <name evidence="7" type="ORF">DES38_10337</name>
</gene>
<evidence type="ECO:0000256" key="5">
    <source>
        <dbReference type="SAM" id="Phobius"/>
    </source>
</evidence>
<evidence type="ECO:0000256" key="3">
    <source>
        <dbReference type="ARBA" id="ARBA00022968"/>
    </source>
</evidence>
<evidence type="ECO:0000256" key="1">
    <source>
        <dbReference type="ARBA" id="ARBA00006068"/>
    </source>
</evidence>
<sequence>MDQMTTRQQRKKRKKRRRKWLLITPFLIVFTIAILYLANVYFTAKSTIDNAHDSNTRSGSDLRDGLVDPSKDHVSVLFIGVDRGGARETSSNGLSDALILATFNKDLKSVKMLSIPRDSYVYVPMRDTYTKINHAHAYGGPTATIDTIEHLFEIPVDYYVSVNFDAFIDVVDALNGIKVEVPYELHEMDSNDTKNAIHLLPGMQSLDGEEALALARTRKMDSDLERGKRQQLIMTAIFDKAVSMDGVINVNDVIRAVGDNMKTSMTFNEMTSFIPFLSKGSINIESLNLEGHDLWTDAYYFELDEVHLEEVKQELKDHLEL</sequence>
<dbReference type="AlphaFoldDB" id="A0A2V3WCI9"/>
<dbReference type="Gene3D" id="3.40.630.190">
    <property type="entry name" value="LCP protein"/>
    <property type="match status" value="1"/>
</dbReference>
<dbReference type="PANTHER" id="PTHR33392">
    <property type="entry name" value="POLYISOPRENYL-TEICHOIC ACID--PEPTIDOGLYCAN TEICHOIC ACID TRANSFERASE TAGU"/>
    <property type="match status" value="1"/>
</dbReference>
<dbReference type="InterPro" id="IPR004474">
    <property type="entry name" value="LytR_CpsA_psr"/>
</dbReference>
<keyword evidence="5" id="KW-0472">Membrane</keyword>
<evidence type="ECO:0000313" key="8">
    <source>
        <dbReference type="Proteomes" id="UP000247922"/>
    </source>
</evidence>
<organism evidence="7 8">
    <name type="scientific">Streptohalobacillus salinus</name>
    <dbReference type="NCBI Taxonomy" id="621096"/>
    <lineage>
        <taxon>Bacteria</taxon>
        <taxon>Bacillati</taxon>
        <taxon>Bacillota</taxon>
        <taxon>Bacilli</taxon>
        <taxon>Bacillales</taxon>
        <taxon>Bacillaceae</taxon>
        <taxon>Streptohalobacillus</taxon>
    </lineage>
</organism>
<feature type="transmembrane region" description="Helical" evidence="5">
    <location>
        <begin position="20"/>
        <end position="42"/>
    </location>
</feature>
<evidence type="ECO:0000259" key="6">
    <source>
        <dbReference type="Pfam" id="PF03816"/>
    </source>
</evidence>
<dbReference type="Pfam" id="PF03816">
    <property type="entry name" value="LytR_cpsA_psr"/>
    <property type="match status" value="1"/>
</dbReference>
<dbReference type="PANTHER" id="PTHR33392:SF3">
    <property type="entry name" value="POLYISOPRENYL-TEICHOIC ACID--PEPTIDOGLYCAN TEICHOIC ACID TRANSFERASE TAGT"/>
    <property type="match status" value="1"/>
</dbReference>
<dbReference type="EMBL" id="QJJR01000003">
    <property type="protein sequence ID" value="PXW92022.1"/>
    <property type="molecule type" value="Genomic_DNA"/>
</dbReference>
<dbReference type="GO" id="GO:0071555">
    <property type="term" value="P:cell wall organization"/>
    <property type="evidence" value="ECO:0007669"/>
    <property type="project" value="UniProtKB-KW"/>
</dbReference>
<accession>A0A2V3WCI9</accession>
<keyword evidence="8" id="KW-1185">Reference proteome</keyword>
<reference evidence="7 8" key="1">
    <citation type="submission" date="2018-05" db="EMBL/GenBank/DDBJ databases">
        <title>Genomic Encyclopedia of Type Strains, Phase IV (KMG-IV): sequencing the most valuable type-strain genomes for metagenomic binning, comparative biology and taxonomic classification.</title>
        <authorList>
            <person name="Goeker M."/>
        </authorList>
    </citation>
    <scope>NUCLEOTIDE SEQUENCE [LARGE SCALE GENOMIC DNA]</scope>
    <source>
        <strain evidence="7 8">DSM 22440</strain>
    </source>
</reference>
<proteinExistence type="inferred from homology"/>
<keyword evidence="4 5" id="KW-1133">Transmembrane helix</keyword>